<organism evidence="1 2">
    <name type="scientific">Gossypium lobatum</name>
    <dbReference type="NCBI Taxonomy" id="34289"/>
    <lineage>
        <taxon>Eukaryota</taxon>
        <taxon>Viridiplantae</taxon>
        <taxon>Streptophyta</taxon>
        <taxon>Embryophyta</taxon>
        <taxon>Tracheophyta</taxon>
        <taxon>Spermatophyta</taxon>
        <taxon>Magnoliopsida</taxon>
        <taxon>eudicotyledons</taxon>
        <taxon>Gunneridae</taxon>
        <taxon>Pentapetalae</taxon>
        <taxon>rosids</taxon>
        <taxon>malvids</taxon>
        <taxon>Malvales</taxon>
        <taxon>Malvaceae</taxon>
        <taxon>Malvoideae</taxon>
        <taxon>Gossypium</taxon>
    </lineage>
</organism>
<name>A0A7J8NJP7_9ROSI</name>
<sequence>MRMMAHLIFNTVFRNLSKNI</sequence>
<proteinExistence type="predicted"/>
<keyword evidence="2" id="KW-1185">Reference proteome</keyword>
<dbReference type="AlphaFoldDB" id="A0A7J8NJP7"/>
<protein>
    <submittedName>
        <fullName evidence="1">Uncharacterized protein</fullName>
    </submittedName>
</protein>
<evidence type="ECO:0000313" key="2">
    <source>
        <dbReference type="Proteomes" id="UP000593572"/>
    </source>
</evidence>
<dbReference type="Proteomes" id="UP000593572">
    <property type="component" value="Unassembled WGS sequence"/>
</dbReference>
<reference evidence="1 2" key="1">
    <citation type="journal article" date="2019" name="Genome Biol. Evol.">
        <title>Insights into the evolution of the New World diploid cottons (Gossypium, subgenus Houzingenia) based on genome sequencing.</title>
        <authorList>
            <person name="Grover C.E."/>
            <person name="Arick M.A. 2nd"/>
            <person name="Thrash A."/>
            <person name="Conover J.L."/>
            <person name="Sanders W.S."/>
            <person name="Peterson D.G."/>
            <person name="Frelichowski J.E."/>
            <person name="Scheffler J.A."/>
            <person name="Scheffler B.E."/>
            <person name="Wendel J.F."/>
        </authorList>
    </citation>
    <scope>NUCLEOTIDE SEQUENCE [LARGE SCALE GENOMIC DNA]</scope>
    <source>
        <strain evidence="1">157</strain>
        <tissue evidence="1">Leaf</tissue>
    </source>
</reference>
<comment type="caution">
    <text evidence="1">The sequence shown here is derived from an EMBL/GenBank/DDBJ whole genome shotgun (WGS) entry which is preliminary data.</text>
</comment>
<dbReference type="EMBL" id="JABEZX010353217">
    <property type="protein sequence ID" value="MBA0577073.1"/>
    <property type="molecule type" value="Genomic_DNA"/>
</dbReference>
<accession>A0A7J8NJP7</accession>
<evidence type="ECO:0000313" key="1">
    <source>
        <dbReference type="EMBL" id="MBA0577073.1"/>
    </source>
</evidence>
<gene>
    <name evidence="1" type="ORF">Golob_007025</name>
</gene>